<keyword evidence="9 12" id="KW-0406">Ion transport</keyword>
<keyword evidence="7 12" id="KW-0375">Hydrogen ion transport</keyword>
<evidence type="ECO:0000256" key="13">
    <source>
        <dbReference type="SAM" id="Phobius"/>
    </source>
</evidence>
<evidence type="ECO:0000256" key="5">
    <source>
        <dbReference type="ARBA" id="ARBA00022547"/>
    </source>
</evidence>
<evidence type="ECO:0000256" key="3">
    <source>
        <dbReference type="ARBA" id="ARBA00011291"/>
    </source>
</evidence>
<accession>A0A3G3FXA2</accession>
<evidence type="ECO:0000313" key="14">
    <source>
        <dbReference type="EMBL" id="AYQ19065.1"/>
    </source>
</evidence>
<comment type="subcellular location">
    <subcellularLocation>
        <location evidence="1 12">Mitochondrion membrane</location>
        <topology evidence="1 12">Single-pass membrane protein</topology>
    </subcellularLocation>
</comment>
<dbReference type="GO" id="GO:0015986">
    <property type="term" value="P:proton motive force-driven ATP synthesis"/>
    <property type="evidence" value="ECO:0007669"/>
    <property type="project" value="InterPro"/>
</dbReference>
<evidence type="ECO:0000256" key="9">
    <source>
        <dbReference type="ARBA" id="ARBA00023065"/>
    </source>
</evidence>
<protein>
    <recommendedName>
        <fullName evidence="12">ATP synthase complex subunit 8</fullName>
    </recommendedName>
</protein>
<gene>
    <name evidence="14" type="primary">atp8</name>
</gene>
<evidence type="ECO:0000256" key="8">
    <source>
        <dbReference type="ARBA" id="ARBA00022989"/>
    </source>
</evidence>
<keyword evidence="4 12" id="KW-0813">Transport</keyword>
<reference evidence="14" key="2">
    <citation type="submission" date="2018-09" db="EMBL/GenBank/DDBJ databases">
        <authorList>
            <person name="James G."/>
        </authorList>
    </citation>
    <scope>NUCLEOTIDE SEQUENCE</scope>
</reference>
<evidence type="ECO:0000256" key="4">
    <source>
        <dbReference type="ARBA" id="ARBA00022448"/>
    </source>
</evidence>
<name>A0A3G3FXA2_9CUCU</name>
<dbReference type="InterPro" id="IPR001421">
    <property type="entry name" value="ATP8_metazoa"/>
</dbReference>
<evidence type="ECO:0000256" key="10">
    <source>
        <dbReference type="ARBA" id="ARBA00023128"/>
    </source>
</evidence>
<dbReference type="GO" id="GO:0031966">
    <property type="term" value="C:mitochondrial membrane"/>
    <property type="evidence" value="ECO:0007669"/>
    <property type="project" value="UniProtKB-SubCell"/>
</dbReference>
<keyword evidence="8 13" id="KW-1133">Transmembrane helix</keyword>
<dbReference type="GO" id="GO:0045259">
    <property type="term" value="C:proton-transporting ATP synthase complex"/>
    <property type="evidence" value="ECO:0007669"/>
    <property type="project" value="UniProtKB-KW"/>
</dbReference>
<keyword evidence="6 12" id="KW-0812">Transmembrane</keyword>
<evidence type="ECO:0000256" key="11">
    <source>
        <dbReference type="ARBA" id="ARBA00023136"/>
    </source>
</evidence>
<dbReference type="AlphaFoldDB" id="A0A3G3FXA2"/>
<keyword evidence="5 12" id="KW-0138">CF(0)</keyword>
<keyword evidence="11 13" id="KW-0472">Membrane</keyword>
<geneLocation type="mitochondrion" evidence="14"/>
<dbReference type="EMBL" id="MH836610">
    <property type="protein sequence ID" value="AYQ19065.1"/>
    <property type="molecule type" value="Genomic_DNA"/>
</dbReference>
<comment type="similarity">
    <text evidence="2 12">Belongs to the ATPase protein 8 family.</text>
</comment>
<feature type="transmembrane region" description="Helical" evidence="13">
    <location>
        <begin position="9"/>
        <end position="30"/>
    </location>
</feature>
<evidence type="ECO:0000256" key="7">
    <source>
        <dbReference type="ARBA" id="ARBA00022781"/>
    </source>
</evidence>
<evidence type="ECO:0000256" key="6">
    <source>
        <dbReference type="ARBA" id="ARBA00022692"/>
    </source>
</evidence>
<dbReference type="Pfam" id="PF00895">
    <property type="entry name" value="ATP-synt_8"/>
    <property type="match status" value="1"/>
</dbReference>
<evidence type="ECO:0000256" key="12">
    <source>
        <dbReference type="RuleBase" id="RU003661"/>
    </source>
</evidence>
<sequence length="51" mass="6198">MPQMSPMNWILLFIFFFSLFLIINSIIFFINTVYPPLSSKLTKINKINWKW</sequence>
<proteinExistence type="inferred from homology"/>
<keyword evidence="10 12" id="KW-0496">Mitochondrion</keyword>
<evidence type="ECO:0000256" key="1">
    <source>
        <dbReference type="ARBA" id="ARBA00004304"/>
    </source>
</evidence>
<comment type="subunit">
    <text evidence="3">F-type ATPases have 2 components, CF(1) - the catalytic core - and CF(0) - the membrane proton channel.</text>
</comment>
<dbReference type="GO" id="GO:0015078">
    <property type="term" value="F:proton transmembrane transporter activity"/>
    <property type="evidence" value="ECO:0007669"/>
    <property type="project" value="InterPro"/>
</dbReference>
<reference evidence="14" key="1">
    <citation type="journal article" date="2015" name="Mol. Biol. Evol.">
        <title>Soup to Tree: The Phylogeny of Beetles Inferred by Mitochondrial Metagenomics of a Bornean Rainforest Sample.</title>
        <authorList>
            <person name="Crampton-Platt A."/>
            <person name="Timmermans M.J."/>
            <person name="Gimmel M.L."/>
            <person name="Kutty S.N."/>
            <person name="Cockerill T.D."/>
            <person name="Vun Khen C."/>
            <person name="Vogler A.P."/>
        </authorList>
    </citation>
    <scope>NUCLEOTIDE SEQUENCE</scope>
</reference>
<organism evidence="14">
    <name type="scientific">Cleridae sp. 2 ACP-2013</name>
    <dbReference type="NCBI Taxonomy" id="1434447"/>
    <lineage>
        <taxon>Eukaryota</taxon>
        <taxon>Metazoa</taxon>
        <taxon>Ecdysozoa</taxon>
        <taxon>Arthropoda</taxon>
        <taxon>Hexapoda</taxon>
        <taxon>Insecta</taxon>
        <taxon>Pterygota</taxon>
        <taxon>Neoptera</taxon>
        <taxon>Endopterygota</taxon>
        <taxon>Coleoptera</taxon>
        <taxon>Polyphaga</taxon>
        <taxon>Cucujiformia</taxon>
        <taxon>Cleridae</taxon>
    </lineage>
</organism>
<evidence type="ECO:0000256" key="2">
    <source>
        <dbReference type="ARBA" id="ARBA00008892"/>
    </source>
</evidence>